<protein>
    <submittedName>
        <fullName evidence="1">Uncharacterized protein</fullName>
    </submittedName>
</protein>
<dbReference type="AlphaFoldDB" id="A0A2S8F3M7"/>
<dbReference type="EMBL" id="PUIA01000064">
    <property type="protein sequence ID" value="PQO26776.1"/>
    <property type="molecule type" value="Genomic_DNA"/>
</dbReference>
<evidence type="ECO:0000313" key="1">
    <source>
        <dbReference type="EMBL" id="PQO26776.1"/>
    </source>
</evidence>
<sequence>MLLEIRKSRFDMLCKTGLIATGIENRFQLRDSLEVPAGQPKREESNMTREEIIEQIIQTMKKTKCIQ</sequence>
<comment type="caution">
    <text evidence="1">The sequence shown here is derived from an EMBL/GenBank/DDBJ whole genome shotgun (WGS) entry which is preliminary data.</text>
</comment>
<accession>A0A2S8F3M7</accession>
<gene>
    <name evidence="1" type="ORF">C5Y96_20045</name>
</gene>
<proteinExistence type="predicted"/>
<name>A0A2S8F3M7_9BACT</name>
<dbReference type="Proteomes" id="UP000240009">
    <property type="component" value="Unassembled WGS sequence"/>
</dbReference>
<reference evidence="1 2" key="1">
    <citation type="submission" date="2018-02" db="EMBL/GenBank/DDBJ databases">
        <title>Comparative genomes isolates from brazilian mangrove.</title>
        <authorList>
            <person name="Araujo J.E."/>
            <person name="Taketani R.G."/>
            <person name="Silva M.C.P."/>
            <person name="Loureco M.V."/>
            <person name="Andreote F.D."/>
        </authorList>
    </citation>
    <scope>NUCLEOTIDE SEQUENCE [LARGE SCALE GENOMIC DNA]</scope>
    <source>
        <strain evidence="1 2">HEX-2 MGV</strain>
    </source>
</reference>
<organism evidence="1 2">
    <name type="scientific">Blastopirellula marina</name>
    <dbReference type="NCBI Taxonomy" id="124"/>
    <lineage>
        <taxon>Bacteria</taxon>
        <taxon>Pseudomonadati</taxon>
        <taxon>Planctomycetota</taxon>
        <taxon>Planctomycetia</taxon>
        <taxon>Pirellulales</taxon>
        <taxon>Pirellulaceae</taxon>
        <taxon>Blastopirellula</taxon>
    </lineage>
</organism>
<evidence type="ECO:0000313" key="2">
    <source>
        <dbReference type="Proteomes" id="UP000240009"/>
    </source>
</evidence>